<evidence type="ECO:0000313" key="12">
    <source>
        <dbReference type="Proteomes" id="UP000183162"/>
    </source>
</evidence>
<evidence type="ECO:0000313" key="11">
    <source>
        <dbReference type="EMBL" id="SDL24416.1"/>
    </source>
</evidence>
<feature type="transmembrane region" description="Helical" evidence="8">
    <location>
        <begin position="258"/>
        <end position="279"/>
    </location>
</feature>
<dbReference type="InterPro" id="IPR011527">
    <property type="entry name" value="ABC1_TM_dom"/>
</dbReference>
<dbReference type="PROSITE" id="PS00211">
    <property type="entry name" value="ABC_TRANSPORTER_1"/>
    <property type="match status" value="1"/>
</dbReference>
<dbReference type="Pfam" id="PF00005">
    <property type="entry name" value="ABC_tran"/>
    <property type="match status" value="1"/>
</dbReference>
<dbReference type="RefSeq" id="WP_074565988.1">
    <property type="nucleotide sequence ID" value="NZ_FNGX01000001.1"/>
</dbReference>
<evidence type="ECO:0000259" key="10">
    <source>
        <dbReference type="PROSITE" id="PS50929"/>
    </source>
</evidence>
<feature type="domain" description="ABC transporter" evidence="9">
    <location>
        <begin position="341"/>
        <end position="575"/>
    </location>
</feature>
<evidence type="ECO:0000256" key="2">
    <source>
        <dbReference type="ARBA" id="ARBA00022448"/>
    </source>
</evidence>
<dbReference type="GO" id="GO:0005886">
    <property type="term" value="C:plasma membrane"/>
    <property type="evidence" value="ECO:0007669"/>
    <property type="project" value="UniProtKB-SubCell"/>
</dbReference>
<feature type="transmembrane region" description="Helical" evidence="8">
    <location>
        <begin position="21"/>
        <end position="45"/>
    </location>
</feature>
<dbReference type="GO" id="GO:0005524">
    <property type="term" value="F:ATP binding"/>
    <property type="evidence" value="ECO:0007669"/>
    <property type="project" value="UniProtKB-KW"/>
</dbReference>
<dbReference type="InterPro" id="IPR003439">
    <property type="entry name" value="ABC_transporter-like_ATP-bd"/>
</dbReference>
<dbReference type="Proteomes" id="UP000183162">
    <property type="component" value="Unassembled WGS sequence"/>
</dbReference>
<name>A0A1G9IH76_STREI</name>
<dbReference type="EMBL" id="FNGX01000001">
    <property type="protein sequence ID" value="SDL24416.1"/>
    <property type="molecule type" value="Genomic_DNA"/>
</dbReference>
<sequence length="578" mass="64038">MKARNQSTTTRRLFKDLFSQKGLVIGATLGTIAQVALTVYLPVLIGNAVDVVLSPKSLTLILPIIVKMLVVVALNTLIQWLNPLIYNRLTFGYIYDLRQRVMEKLNQMPIAYLDKKSSGDLVSRVTTDAEQLSNGLLMVFNQFFIGILTIIITIVTMADIDLLMLGLVLVLTPLSLFLARFIANKSYHLYQKQTKSRGRQTQYIEEMIRQESLLHVFNAQEAAIDTFTEINDTYADYSQGAIFYSSTVNPSTRFINSLIYALLAGVGALRIMSGAFTVGQLTTFLNYVNQYTKPFNDISSVLSELQGAIACADRLYAILDEENEPLPVTAELDEDKIQGQIEFKNVSFGYTPQKALINHLSLSIPAASKVAIVGPTGAGKSTLINLLMRFYEVNSGAIYLDGVSMADYSVEELRKQIGMVLQETWLKVGTIHDNIAYGNPQATREEVIQAAKAANADFFIRQLPNGYDTYLADAGASLSQGQRQLLTIARIFVKLPKILILDEATSSIDTRTEVLVQEAFEKLMQGRTSFIIAHRLSTIQSADCILVMVDGDIVEHGTHAELMAKQGVYYQMQTAQAG</sequence>
<dbReference type="CDD" id="cd18547">
    <property type="entry name" value="ABC_6TM_Tm288_like"/>
    <property type="match status" value="1"/>
</dbReference>
<keyword evidence="6 8" id="KW-1133">Transmembrane helix</keyword>
<dbReference type="FunFam" id="3.40.50.300:FF:000287">
    <property type="entry name" value="Multidrug ABC transporter ATP-binding protein"/>
    <property type="match status" value="1"/>
</dbReference>
<keyword evidence="2" id="KW-0813">Transport</keyword>
<reference evidence="11 12" key="1">
    <citation type="submission" date="2016-10" db="EMBL/GenBank/DDBJ databases">
        <authorList>
            <person name="de Groot N.N."/>
        </authorList>
    </citation>
    <scope>NUCLEOTIDE SEQUENCE [LARGE SCALE GENOMIC DNA]</scope>
    <source>
        <strain evidence="11 12">Sb09</strain>
    </source>
</reference>
<dbReference type="SUPFAM" id="SSF52540">
    <property type="entry name" value="P-loop containing nucleoside triphosphate hydrolases"/>
    <property type="match status" value="1"/>
</dbReference>
<dbReference type="InterPro" id="IPR027417">
    <property type="entry name" value="P-loop_NTPase"/>
</dbReference>
<dbReference type="InterPro" id="IPR017871">
    <property type="entry name" value="ABC_transporter-like_CS"/>
</dbReference>
<dbReference type="PANTHER" id="PTHR43394:SF1">
    <property type="entry name" value="ATP-BINDING CASSETTE SUB-FAMILY B MEMBER 10, MITOCHONDRIAL"/>
    <property type="match status" value="1"/>
</dbReference>
<evidence type="ECO:0000256" key="7">
    <source>
        <dbReference type="ARBA" id="ARBA00023136"/>
    </source>
</evidence>
<evidence type="ECO:0000256" key="1">
    <source>
        <dbReference type="ARBA" id="ARBA00004651"/>
    </source>
</evidence>
<dbReference type="SMART" id="SM00382">
    <property type="entry name" value="AAA"/>
    <property type="match status" value="1"/>
</dbReference>
<dbReference type="AlphaFoldDB" id="A0A1G9IH76"/>
<accession>A0A1G9IH76</accession>
<evidence type="ECO:0000256" key="5">
    <source>
        <dbReference type="ARBA" id="ARBA00022840"/>
    </source>
</evidence>
<dbReference type="PANTHER" id="PTHR43394">
    <property type="entry name" value="ATP-DEPENDENT PERMEASE MDL1, MITOCHONDRIAL"/>
    <property type="match status" value="1"/>
</dbReference>
<organism evidence="11 12">
    <name type="scientific">Streptococcus equinus</name>
    <name type="common">Streptococcus bovis</name>
    <dbReference type="NCBI Taxonomy" id="1335"/>
    <lineage>
        <taxon>Bacteria</taxon>
        <taxon>Bacillati</taxon>
        <taxon>Bacillota</taxon>
        <taxon>Bacilli</taxon>
        <taxon>Lactobacillales</taxon>
        <taxon>Streptococcaceae</taxon>
        <taxon>Streptococcus</taxon>
    </lineage>
</organism>
<keyword evidence="7 8" id="KW-0472">Membrane</keyword>
<dbReference type="Pfam" id="PF00664">
    <property type="entry name" value="ABC_membrane"/>
    <property type="match status" value="1"/>
</dbReference>
<evidence type="ECO:0000256" key="4">
    <source>
        <dbReference type="ARBA" id="ARBA00022741"/>
    </source>
</evidence>
<dbReference type="InterPro" id="IPR003593">
    <property type="entry name" value="AAA+_ATPase"/>
</dbReference>
<keyword evidence="3 8" id="KW-0812">Transmembrane</keyword>
<keyword evidence="5 11" id="KW-0067">ATP-binding</keyword>
<dbReference type="Gene3D" id="1.20.1560.10">
    <property type="entry name" value="ABC transporter type 1, transmembrane domain"/>
    <property type="match status" value="1"/>
</dbReference>
<gene>
    <name evidence="11" type="ORF">SAMN05216400_0183</name>
</gene>
<dbReference type="InterPro" id="IPR036640">
    <property type="entry name" value="ABC1_TM_sf"/>
</dbReference>
<dbReference type="InterPro" id="IPR039421">
    <property type="entry name" value="Type_1_exporter"/>
</dbReference>
<dbReference type="PROSITE" id="PS50893">
    <property type="entry name" value="ABC_TRANSPORTER_2"/>
    <property type="match status" value="1"/>
</dbReference>
<feature type="transmembrane region" description="Helical" evidence="8">
    <location>
        <begin position="57"/>
        <end position="78"/>
    </location>
</feature>
<feature type="domain" description="ABC transmembrane type-1" evidence="10">
    <location>
        <begin position="25"/>
        <end position="307"/>
    </location>
</feature>
<evidence type="ECO:0000256" key="8">
    <source>
        <dbReference type="SAM" id="Phobius"/>
    </source>
</evidence>
<dbReference type="CDD" id="cd03254">
    <property type="entry name" value="ABCC_Glucan_exporter_like"/>
    <property type="match status" value="1"/>
</dbReference>
<keyword evidence="4" id="KW-0547">Nucleotide-binding</keyword>
<dbReference type="GO" id="GO:0015421">
    <property type="term" value="F:ABC-type oligopeptide transporter activity"/>
    <property type="evidence" value="ECO:0007669"/>
    <property type="project" value="TreeGrafter"/>
</dbReference>
<proteinExistence type="predicted"/>
<dbReference type="Gene3D" id="3.40.50.300">
    <property type="entry name" value="P-loop containing nucleotide triphosphate hydrolases"/>
    <property type="match status" value="1"/>
</dbReference>
<dbReference type="SUPFAM" id="SSF90123">
    <property type="entry name" value="ABC transporter transmembrane region"/>
    <property type="match status" value="1"/>
</dbReference>
<feature type="transmembrane region" description="Helical" evidence="8">
    <location>
        <begin position="162"/>
        <end position="183"/>
    </location>
</feature>
<protein>
    <submittedName>
        <fullName evidence="11">ATP-binding cassette, subfamily B</fullName>
    </submittedName>
</protein>
<evidence type="ECO:0000259" key="9">
    <source>
        <dbReference type="PROSITE" id="PS50893"/>
    </source>
</evidence>
<evidence type="ECO:0000256" key="3">
    <source>
        <dbReference type="ARBA" id="ARBA00022692"/>
    </source>
</evidence>
<dbReference type="GO" id="GO:0016887">
    <property type="term" value="F:ATP hydrolysis activity"/>
    <property type="evidence" value="ECO:0007669"/>
    <property type="project" value="InterPro"/>
</dbReference>
<comment type="subcellular location">
    <subcellularLocation>
        <location evidence="1">Cell membrane</location>
        <topology evidence="1">Multi-pass membrane protein</topology>
    </subcellularLocation>
</comment>
<dbReference type="OrthoDB" id="9770415at2"/>
<dbReference type="PROSITE" id="PS50929">
    <property type="entry name" value="ABC_TM1F"/>
    <property type="match status" value="1"/>
</dbReference>
<evidence type="ECO:0000256" key="6">
    <source>
        <dbReference type="ARBA" id="ARBA00022989"/>
    </source>
</evidence>
<feature type="transmembrane region" description="Helical" evidence="8">
    <location>
        <begin position="136"/>
        <end position="156"/>
    </location>
</feature>